<feature type="region of interest" description="Disordered" evidence="6">
    <location>
        <begin position="97"/>
        <end position="123"/>
    </location>
</feature>
<keyword evidence="4" id="KW-0862">Zinc</keyword>
<dbReference type="Proteomes" id="UP000319257">
    <property type="component" value="Unassembled WGS sequence"/>
</dbReference>
<dbReference type="GO" id="GO:0008270">
    <property type="term" value="F:zinc ion binding"/>
    <property type="evidence" value="ECO:0007669"/>
    <property type="project" value="UniProtKB-KW"/>
</dbReference>
<keyword evidence="3 5" id="KW-0863">Zinc-finger</keyword>
<dbReference type="PROSITE" id="PS50157">
    <property type="entry name" value="ZINC_FINGER_C2H2_2"/>
    <property type="match status" value="3"/>
</dbReference>
<feature type="compositionally biased region" description="Basic residues" evidence="6">
    <location>
        <begin position="187"/>
        <end position="199"/>
    </location>
</feature>
<dbReference type="Pfam" id="PF13465">
    <property type="entry name" value="zf-H2C2_2"/>
    <property type="match status" value="1"/>
</dbReference>
<keyword evidence="2" id="KW-0677">Repeat</keyword>
<dbReference type="PANTHER" id="PTHR23235:SF120">
    <property type="entry name" value="KRUPPEL-LIKE FACTOR 15"/>
    <property type="match status" value="1"/>
</dbReference>
<organism evidence="8 9">
    <name type="scientific">Thyridium curvatum</name>
    <dbReference type="NCBI Taxonomy" id="1093900"/>
    <lineage>
        <taxon>Eukaryota</taxon>
        <taxon>Fungi</taxon>
        <taxon>Dikarya</taxon>
        <taxon>Ascomycota</taxon>
        <taxon>Pezizomycotina</taxon>
        <taxon>Sordariomycetes</taxon>
        <taxon>Sordariomycetidae</taxon>
        <taxon>Thyridiales</taxon>
        <taxon>Thyridiaceae</taxon>
        <taxon>Thyridium</taxon>
    </lineage>
</organism>
<dbReference type="InterPro" id="IPR036236">
    <property type="entry name" value="Znf_C2H2_sf"/>
</dbReference>
<evidence type="ECO:0000256" key="4">
    <source>
        <dbReference type="ARBA" id="ARBA00022833"/>
    </source>
</evidence>
<keyword evidence="1" id="KW-0479">Metal-binding</keyword>
<name>A0A507BCL4_9PEZI</name>
<feature type="region of interest" description="Disordered" evidence="6">
    <location>
        <begin position="336"/>
        <end position="362"/>
    </location>
</feature>
<proteinExistence type="predicted"/>
<feature type="domain" description="C2H2-type" evidence="7">
    <location>
        <begin position="259"/>
        <end position="286"/>
    </location>
</feature>
<comment type="caution">
    <text evidence="8">The sequence shown here is derived from an EMBL/GenBank/DDBJ whole genome shotgun (WGS) entry which is preliminary data.</text>
</comment>
<dbReference type="STRING" id="1093900.A0A507BCL4"/>
<dbReference type="Gene3D" id="3.30.160.60">
    <property type="entry name" value="Classic Zinc Finger"/>
    <property type="match status" value="3"/>
</dbReference>
<dbReference type="InParanoid" id="A0A507BCL4"/>
<evidence type="ECO:0000313" key="9">
    <source>
        <dbReference type="Proteomes" id="UP000319257"/>
    </source>
</evidence>
<dbReference type="Pfam" id="PF00096">
    <property type="entry name" value="zf-C2H2"/>
    <property type="match status" value="1"/>
</dbReference>
<feature type="region of interest" description="Disordered" evidence="6">
    <location>
        <begin position="156"/>
        <end position="199"/>
    </location>
</feature>
<dbReference type="GeneID" id="41979495"/>
<gene>
    <name evidence="8" type="ORF">E0L32_012048</name>
</gene>
<dbReference type="FunFam" id="3.30.160.60:FF:000774">
    <property type="entry name" value="Zinc finger protein"/>
    <property type="match status" value="1"/>
</dbReference>
<keyword evidence="9" id="KW-1185">Reference proteome</keyword>
<feature type="region of interest" description="Disordered" evidence="6">
    <location>
        <begin position="42"/>
        <end position="70"/>
    </location>
</feature>
<dbReference type="OrthoDB" id="427030at2759"/>
<protein>
    <recommendedName>
        <fullName evidence="7">C2H2-type domain-containing protein</fullName>
    </recommendedName>
</protein>
<evidence type="ECO:0000259" key="7">
    <source>
        <dbReference type="PROSITE" id="PS50157"/>
    </source>
</evidence>
<sequence length="451" mass="50639">MMGTHMMHQQYNGRPTGSPPLPREPAAFPYLMSPPSYSAATAPTMPAPQYQPQIPMQYNPYTSPPESVQAPFKDERPAALRPMTTEADLNRCVGYQREPPPAYQEHHRSPSVKSEIASEDTVVPPKARTITSNIPIGGAVQPEFHTAVDTLMKSIQSKPHTDELVKAPDPEDLQEEREVSPDPPVARGKRSRKAKRRRHNCDVPGCGKVFYQKTHLDIHRRAHTGERPYVCALPNCGQRFSQVGNLKTHERRHTGEKPYQCEKCGKRFAQRGNVRAHLRTHEHVKPQAHMNRFHAASLKALMGKFEYMRECDMTEDDRELRGYFATLFKNSNKGIKGRGRDRKVGASSVPVTPISPTPSVPPQYRAQNPVHGLQAGVEHQPAFAAARVAPQALMIPMSLPREHQVGYDMYDADHESMTASGSSSSSGGPIYEDDHAREMAFSERHFNERMY</sequence>
<dbReference type="GO" id="GO:0000981">
    <property type="term" value="F:DNA-binding transcription factor activity, RNA polymerase II-specific"/>
    <property type="evidence" value="ECO:0007669"/>
    <property type="project" value="UniProtKB-ARBA"/>
</dbReference>
<dbReference type="EMBL" id="SKBQ01000133">
    <property type="protein sequence ID" value="TPX17637.1"/>
    <property type="molecule type" value="Genomic_DNA"/>
</dbReference>
<evidence type="ECO:0000256" key="1">
    <source>
        <dbReference type="ARBA" id="ARBA00022723"/>
    </source>
</evidence>
<feature type="domain" description="C2H2-type" evidence="7">
    <location>
        <begin position="229"/>
        <end position="258"/>
    </location>
</feature>
<feature type="compositionally biased region" description="Polar residues" evidence="6">
    <location>
        <begin position="50"/>
        <end position="66"/>
    </location>
</feature>
<dbReference type="SMART" id="SM00355">
    <property type="entry name" value="ZnF_C2H2"/>
    <property type="match status" value="3"/>
</dbReference>
<dbReference type="SUPFAM" id="SSF57667">
    <property type="entry name" value="beta-beta-alpha zinc fingers"/>
    <property type="match status" value="2"/>
</dbReference>
<dbReference type="AlphaFoldDB" id="A0A507BCL4"/>
<dbReference type="PROSITE" id="PS00028">
    <property type="entry name" value="ZINC_FINGER_C2H2_1"/>
    <property type="match status" value="3"/>
</dbReference>
<evidence type="ECO:0000256" key="3">
    <source>
        <dbReference type="ARBA" id="ARBA00022771"/>
    </source>
</evidence>
<dbReference type="FunFam" id="3.30.160.60:FF:000125">
    <property type="entry name" value="Putative zinc finger protein 143"/>
    <property type="match status" value="2"/>
</dbReference>
<evidence type="ECO:0000256" key="2">
    <source>
        <dbReference type="ARBA" id="ARBA00022737"/>
    </source>
</evidence>
<evidence type="ECO:0000256" key="6">
    <source>
        <dbReference type="SAM" id="MobiDB-lite"/>
    </source>
</evidence>
<evidence type="ECO:0000256" key="5">
    <source>
        <dbReference type="PROSITE-ProRule" id="PRU00042"/>
    </source>
</evidence>
<dbReference type="PANTHER" id="PTHR23235">
    <property type="entry name" value="KRUEPPEL-LIKE TRANSCRIPTION FACTOR"/>
    <property type="match status" value="1"/>
</dbReference>
<feature type="domain" description="C2H2-type" evidence="7">
    <location>
        <begin position="199"/>
        <end position="228"/>
    </location>
</feature>
<reference evidence="8 9" key="1">
    <citation type="submission" date="2019-06" db="EMBL/GenBank/DDBJ databases">
        <title>Draft genome sequence of the filamentous fungus Phialemoniopsis curvata isolated from diesel fuel.</title>
        <authorList>
            <person name="Varaljay V.A."/>
            <person name="Lyon W.J."/>
            <person name="Crouch A.L."/>
            <person name="Drake C.E."/>
            <person name="Hollomon J.M."/>
            <person name="Nadeau L.J."/>
            <person name="Nunn H.S."/>
            <person name="Stevenson B.S."/>
            <person name="Bojanowski C.L."/>
            <person name="Crookes-Goodson W.J."/>
        </authorList>
    </citation>
    <scope>NUCLEOTIDE SEQUENCE [LARGE SCALE GENOMIC DNA]</scope>
    <source>
        <strain evidence="8 9">D216</strain>
    </source>
</reference>
<evidence type="ECO:0000313" key="8">
    <source>
        <dbReference type="EMBL" id="TPX17637.1"/>
    </source>
</evidence>
<dbReference type="InterPro" id="IPR013087">
    <property type="entry name" value="Znf_C2H2_type"/>
</dbReference>
<feature type="compositionally biased region" description="Basic and acidic residues" evidence="6">
    <location>
        <begin position="159"/>
        <end position="169"/>
    </location>
</feature>
<dbReference type="RefSeq" id="XP_030999348.1">
    <property type="nucleotide sequence ID" value="XM_031134845.1"/>
</dbReference>
<feature type="region of interest" description="Disordered" evidence="6">
    <location>
        <begin position="1"/>
        <end position="29"/>
    </location>
</feature>
<accession>A0A507BCL4</accession>
<dbReference type="GO" id="GO:0000978">
    <property type="term" value="F:RNA polymerase II cis-regulatory region sequence-specific DNA binding"/>
    <property type="evidence" value="ECO:0007669"/>
    <property type="project" value="TreeGrafter"/>
</dbReference>